<organism evidence="2 3">
    <name type="scientific">Madurella mycetomatis</name>
    <dbReference type="NCBI Taxonomy" id="100816"/>
    <lineage>
        <taxon>Eukaryota</taxon>
        <taxon>Fungi</taxon>
        <taxon>Dikarya</taxon>
        <taxon>Ascomycota</taxon>
        <taxon>Pezizomycotina</taxon>
        <taxon>Sordariomycetes</taxon>
        <taxon>Sordariomycetidae</taxon>
        <taxon>Sordariales</taxon>
        <taxon>Sordariales incertae sedis</taxon>
        <taxon>Madurella</taxon>
    </lineage>
</organism>
<evidence type="ECO:0000313" key="2">
    <source>
        <dbReference type="EMBL" id="KXX76560.1"/>
    </source>
</evidence>
<dbReference type="EMBL" id="LCTW02000204">
    <property type="protein sequence ID" value="KXX76560.1"/>
    <property type="molecule type" value="Genomic_DNA"/>
</dbReference>
<dbReference type="Proteomes" id="UP000078237">
    <property type="component" value="Unassembled WGS sequence"/>
</dbReference>
<protein>
    <submittedName>
        <fullName evidence="2">Uncharacterized protein</fullName>
    </submittedName>
</protein>
<dbReference type="AlphaFoldDB" id="A0A175VZX4"/>
<gene>
    <name evidence="2" type="ORF">MMYC01_206641</name>
</gene>
<keyword evidence="3" id="KW-1185">Reference proteome</keyword>
<accession>A0A175VZX4</accession>
<evidence type="ECO:0000256" key="1">
    <source>
        <dbReference type="SAM" id="Coils"/>
    </source>
</evidence>
<evidence type="ECO:0000313" key="3">
    <source>
        <dbReference type="Proteomes" id="UP000078237"/>
    </source>
</evidence>
<feature type="coiled-coil region" evidence="1">
    <location>
        <begin position="127"/>
        <end position="175"/>
    </location>
</feature>
<sequence>MRPPSEISDPLLSDTTAHEDDEYLEALAEADKIVQGYTFASTEIYPEEEDDGLAETSEHLASLASTLFKRLAQTSSQAWERDLQFDDLAEEVARLKDQLRDSVALCDLANPPKRPRSALKIAFKKAAQARQGGLENLQKQNKKLEAELEALRAELEPLRAEMLRLKDELAQQRSENLMLKYQAMDMGQEVWRLDVWLRNSIALCDLASPPPKPKTVLERALEEKISKLEARIRNPTGRSRSKSLNI</sequence>
<reference evidence="2 3" key="1">
    <citation type="journal article" date="2016" name="Genome Announc.">
        <title>Genome Sequence of Madurella mycetomatis mm55, Isolated from a Human Mycetoma Case in Sudan.</title>
        <authorList>
            <person name="Smit S."/>
            <person name="Derks M.F."/>
            <person name="Bervoets S."/>
            <person name="Fahal A."/>
            <person name="van Leeuwen W."/>
            <person name="van Belkum A."/>
            <person name="van de Sande W.W."/>
        </authorList>
    </citation>
    <scope>NUCLEOTIDE SEQUENCE [LARGE SCALE GENOMIC DNA]</scope>
    <source>
        <strain evidence="3">mm55</strain>
    </source>
</reference>
<dbReference type="OrthoDB" id="4585699at2759"/>
<name>A0A175VZX4_9PEZI</name>
<dbReference type="VEuPathDB" id="FungiDB:MMYC01_206641"/>
<keyword evidence="1" id="KW-0175">Coiled coil</keyword>
<comment type="caution">
    <text evidence="2">The sequence shown here is derived from an EMBL/GenBank/DDBJ whole genome shotgun (WGS) entry which is preliminary data.</text>
</comment>
<proteinExistence type="predicted"/>